<evidence type="ECO:0000256" key="5">
    <source>
        <dbReference type="ARBA" id="ARBA00023136"/>
    </source>
</evidence>
<feature type="transmembrane region" description="Helical" evidence="6">
    <location>
        <begin position="232"/>
        <end position="253"/>
    </location>
</feature>
<dbReference type="Gene3D" id="1.20.1110.10">
    <property type="entry name" value="Calcium-transporting ATPase, transmembrane domain"/>
    <property type="match status" value="1"/>
</dbReference>
<dbReference type="InterPro" id="IPR006068">
    <property type="entry name" value="ATPase_P-typ_cation-transptr_C"/>
</dbReference>
<feature type="domain" description="Cation-transporting P-type ATPase C-terminal" evidence="7">
    <location>
        <begin position="182"/>
        <end position="415"/>
    </location>
</feature>
<evidence type="ECO:0000256" key="1">
    <source>
        <dbReference type="ARBA" id="ARBA00004651"/>
    </source>
</evidence>
<feature type="transmembrane region" description="Helical" evidence="6">
    <location>
        <begin position="394"/>
        <end position="410"/>
    </location>
</feature>
<gene>
    <name evidence="8" type="ORF">NSPH01132_LOCUS727</name>
</gene>
<evidence type="ECO:0000256" key="4">
    <source>
        <dbReference type="ARBA" id="ARBA00022989"/>
    </source>
</evidence>
<keyword evidence="3 6" id="KW-0812">Transmembrane</keyword>
<feature type="transmembrane region" description="Helical" evidence="6">
    <location>
        <begin position="362"/>
        <end position="382"/>
    </location>
</feature>
<dbReference type="InterPro" id="IPR050510">
    <property type="entry name" value="Cation_transp_ATPase_P-type"/>
</dbReference>
<dbReference type="FunFam" id="1.20.1110.10:FF:000095">
    <property type="entry name" value="Sodium/potassium-transporting ATPase subunit alpha-1"/>
    <property type="match status" value="1"/>
</dbReference>
<proteinExistence type="predicted"/>
<organism evidence="8">
    <name type="scientific">Norrisiella sphaerica</name>
    <dbReference type="NCBI Taxonomy" id="552664"/>
    <lineage>
        <taxon>Eukaryota</taxon>
        <taxon>Sar</taxon>
        <taxon>Rhizaria</taxon>
        <taxon>Cercozoa</taxon>
        <taxon>Chlorarachniophyceae</taxon>
        <taxon>Norrisiella</taxon>
    </lineage>
</organism>
<dbReference type="GO" id="GO:1902600">
    <property type="term" value="P:proton transmembrane transport"/>
    <property type="evidence" value="ECO:0007669"/>
    <property type="project" value="TreeGrafter"/>
</dbReference>
<keyword evidence="5 6" id="KW-0472">Membrane</keyword>
<evidence type="ECO:0000259" key="7">
    <source>
        <dbReference type="Pfam" id="PF00689"/>
    </source>
</evidence>
<evidence type="ECO:0000256" key="3">
    <source>
        <dbReference type="ARBA" id="ARBA00022692"/>
    </source>
</evidence>
<evidence type="ECO:0000256" key="2">
    <source>
        <dbReference type="ARBA" id="ARBA00022475"/>
    </source>
</evidence>
<evidence type="ECO:0000256" key="6">
    <source>
        <dbReference type="SAM" id="Phobius"/>
    </source>
</evidence>
<dbReference type="InterPro" id="IPR023214">
    <property type="entry name" value="HAD_sf"/>
</dbReference>
<dbReference type="EMBL" id="HBHC01001278">
    <property type="protein sequence ID" value="CAD9650735.1"/>
    <property type="molecule type" value="Transcribed_RNA"/>
</dbReference>
<dbReference type="GO" id="GO:0016887">
    <property type="term" value="F:ATP hydrolysis activity"/>
    <property type="evidence" value="ECO:0007669"/>
    <property type="project" value="InterPro"/>
</dbReference>
<dbReference type="PRINTS" id="PR00121">
    <property type="entry name" value="NAKATPASE"/>
</dbReference>
<keyword evidence="4 6" id="KW-1133">Transmembrane helix</keyword>
<name>A0A7S2QSP8_9EUKA</name>
<dbReference type="Pfam" id="PF00689">
    <property type="entry name" value="Cation_ATPase_C"/>
    <property type="match status" value="1"/>
</dbReference>
<feature type="transmembrane region" description="Helical" evidence="6">
    <location>
        <begin position="173"/>
        <end position="193"/>
    </location>
</feature>
<dbReference type="PANTHER" id="PTHR43294">
    <property type="entry name" value="SODIUM/POTASSIUM-TRANSPORTING ATPASE SUBUNIT ALPHA"/>
    <property type="match status" value="1"/>
</dbReference>
<dbReference type="GO" id="GO:0005886">
    <property type="term" value="C:plasma membrane"/>
    <property type="evidence" value="ECO:0007669"/>
    <property type="project" value="UniProtKB-SubCell"/>
</dbReference>
<dbReference type="NCBIfam" id="TIGR01494">
    <property type="entry name" value="ATPase_P-type"/>
    <property type="match status" value="1"/>
</dbReference>
<evidence type="ECO:0000313" key="8">
    <source>
        <dbReference type="EMBL" id="CAD9650735.1"/>
    </source>
</evidence>
<dbReference type="SUPFAM" id="SSF81665">
    <property type="entry name" value="Calcium ATPase, transmembrane domain M"/>
    <property type="match status" value="1"/>
</dbReference>
<dbReference type="SUPFAM" id="SSF56784">
    <property type="entry name" value="HAD-like"/>
    <property type="match status" value="1"/>
</dbReference>
<dbReference type="GO" id="GO:0036376">
    <property type="term" value="P:sodium ion export across plasma membrane"/>
    <property type="evidence" value="ECO:0007669"/>
    <property type="project" value="TreeGrafter"/>
</dbReference>
<protein>
    <recommendedName>
        <fullName evidence="7">Cation-transporting P-type ATPase C-terminal domain-containing protein</fullName>
    </recommendedName>
</protein>
<dbReference type="AlphaFoldDB" id="A0A7S2QSP8"/>
<dbReference type="GO" id="GO:0005524">
    <property type="term" value="F:ATP binding"/>
    <property type="evidence" value="ECO:0007669"/>
    <property type="project" value="InterPro"/>
</dbReference>
<dbReference type="GO" id="GO:1990573">
    <property type="term" value="P:potassium ion import across plasma membrane"/>
    <property type="evidence" value="ECO:0007669"/>
    <property type="project" value="TreeGrafter"/>
</dbReference>
<feature type="transmembrane region" description="Helical" evidence="6">
    <location>
        <begin position="324"/>
        <end position="342"/>
    </location>
</feature>
<dbReference type="PANTHER" id="PTHR43294:SF21">
    <property type="entry name" value="CATION TRANSPORTING ATPASE"/>
    <property type="match status" value="1"/>
</dbReference>
<dbReference type="Gene3D" id="3.40.50.1000">
    <property type="entry name" value="HAD superfamily/HAD-like"/>
    <property type="match status" value="1"/>
</dbReference>
<comment type="subcellular location">
    <subcellularLocation>
        <location evidence="1">Cell membrane</location>
        <topology evidence="1">Multi-pass membrane protein</topology>
    </subcellularLocation>
</comment>
<dbReference type="InterPro" id="IPR023298">
    <property type="entry name" value="ATPase_P-typ_TM_dom_sf"/>
</dbReference>
<sequence>MEIITNPPRRDIAARERVPIQDIDPDHPEIGARVIKGVDVNQLSDVELDHILDYDQLVFARTSPANKLTIVKALQEKRFKRYKDGKAPKRIKNIVAVTGDGVNDSPALSQADIGVAMGVVGSDVAKDAADMILLNDNFASIVDGVEEGRLIFDNLKKSIAYTLSSNIPEITPFLVFIVLQIPLGLTTVLILLIDLGTDMLPAISLAYELKEADIMMKPPRDSRIDRLVTRKLISFSYGQIGVIQACAGFYAYFVVFHDYGFPAGELLGAARLFTDYADDPDSATFNPPGTRTVDATSVELDGITVNLIPCVFDDADTCHIPDEALIHAQSAFFVSIVIVQWADVLACRTRRLSIYHQGMRNWVLNLGLFEETALAAILLYVPGVSVIGTRPIRFVHWLPALPFAMMIVIYDEIRKGLIRMGPPKGSGKSMNLVEEYTYY</sequence>
<dbReference type="GO" id="GO:0006883">
    <property type="term" value="P:intracellular sodium ion homeostasis"/>
    <property type="evidence" value="ECO:0007669"/>
    <property type="project" value="TreeGrafter"/>
</dbReference>
<dbReference type="GO" id="GO:0005391">
    <property type="term" value="F:P-type sodium:potassium-exchanging transporter activity"/>
    <property type="evidence" value="ECO:0007669"/>
    <property type="project" value="TreeGrafter"/>
</dbReference>
<reference evidence="8" key="1">
    <citation type="submission" date="2021-01" db="EMBL/GenBank/DDBJ databases">
        <authorList>
            <person name="Corre E."/>
            <person name="Pelletier E."/>
            <person name="Niang G."/>
            <person name="Scheremetjew M."/>
            <person name="Finn R."/>
            <person name="Kale V."/>
            <person name="Holt S."/>
            <person name="Cochrane G."/>
            <person name="Meng A."/>
            <person name="Brown T."/>
            <person name="Cohen L."/>
        </authorList>
    </citation>
    <scope>NUCLEOTIDE SEQUENCE</scope>
    <source>
        <strain evidence="8">BC52</strain>
    </source>
</reference>
<dbReference type="InterPro" id="IPR001757">
    <property type="entry name" value="P_typ_ATPase"/>
</dbReference>
<dbReference type="PRINTS" id="PR00119">
    <property type="entry name" value="CATATPASE"/>
</dbReference>
<accession>A0A7S2QSP8</accession>
<dbReference type="GO" id="GO:0030007">
    <property type="term" value="P:intracellular potassium ion homeostasis"/>
    <property type="evidence" value="ECO:0007669"/>
    <property type="project" value="TreeGrafter"/>
</dbReference>
<keyword evidence="2" id="KW-1003">Cell membrane</keyword>
<dbReference type="InterPro" id="IPR036412">
    <property type="entry name" value="HAD-like_sf"/>
</dbReference>